<dbReference type="Proteomes" id="UP000670475">
    <property type="component" value="Unassembled WGS sequence"/>
</dbReference>
<protein>
    <submittedName>
        <fullName evidence="1">Uncharacterized protein</fullName>
    </submittedName>
</protein>
<sequence length="95" mass="11158">MDDFENVSPEDPRLGLTPDLARRLRKWDAEYQGTYREDDPGSSGFPSPEVDEEFWRVGEGLVRRMAQELGPGWRVTYRDHRFKEGDREIPCMPEQ</sequence>
<keyword evidence="2" id="KW-1185">Reference proteome</keyword>
<dbReference type="AlphaFoldDB" id="A0A940MCS6"/>
<reference evidence="1" key="1">
    <citation type="submission" date="2021-03" db="EMBL/GenBank/DDBJ databases">
        <title>Whole genome sequence of Streptomyces bomunensis MMS17-BM035.</title>
        <authorList>
            <person name="Lee J.H."/>
        </authorList>
    </citation>
    <scope>NUCLEOTIDE SEQUENCE</scope>
    <source>
        <strain evidence="1">MMS17-BM035</strain>
    </source>
</reference>
<dbReference type="EMBL" id="JAGIQL010000008">
    <property type="protein sequence ID" value="MBP0456676.1"/>
    <property type="molecule type" value="Genomic_DNA"/>
</dbReference>
<comment type="caution">
    <text evidence="1">The sequence shown here is derived from an EMBL/GenBank/DDBJ whole genome shotgun (WGS) entry which is preliminary data.</text>
</comment>
<gene>
    <name evidence="1" type="ORF">JFN87_04045</name>
</gene>
<evidence type="ECO:0000313" key="1">
    <source>
        <dbReference type="EMBL" id="MBP0456676.1"/>
    </source>
</evidence>
<accession>A0A940MCS6</accession>
<name>A0A940MCS6_9ACTN</name>
<evidence type="ECO:0000313" key="2">
    <source>
        <dbReference type="Proteomes" id="UP000670475"/>
    </source>
</evidence>
<proteinExistence type="predicted"/>
<organism evidence="1 2">
    <name type="scientific">Streptomyces montanisoli</name>
    <dbReference type="NCBI Taxonomy" id="2798581"/>
    <lineage>
        <taxon>Bacteria</taxon>
        <taxon>Bacillati</taxon>
        <taxon>Actinomycetota</taxon>
        <taxon>Actinomycetes</taxon>
        <taxon>Kitasatosporales</taxon>
        <taxon>Streptomycetaceae</taxon>
        <taxon>Streptomyces</taxon>
    </lineage>
</organism>
<dbReference type="RefSeq" id="WP_209338454.1">
    <property type="nucleotide sequence ID" value="NZ_JAGIQL010000008.1"/>
</dbReference>